<reference evidence="1" key="1">
    <citation type="submission" date="2021-06" db="EMBL/GenBank/DDBJ databases">
        <title>Thalassococcus sp. CAU 1522 isolated from sea sand, Republic of Korea.</title>
        <authorList>
            <person name="Kim W."/>
        </authorList>
    </citation>
    <scope>NUCLEOTIDE SEQUENCE</scope>
    <source>
        <strain evidence="1">CAU 1522</strain>
    </source>
</reference>
<gene>
    <name evidence="1" type="ORF">KUH32_16570</name>
</gene>
<dbReference type="RefSeq" id="WP_217779706.1">
    <property type="nucleotide sequence ID" value="NZ_JAHRWL010000002.1"/>
</dbReference>
<organism evidence="1 2">
    <name type="scientific">Thalassococcus arenae</name>
    <dbReference type="NCBI Taxonomy" id="2851652"/>
    <lineage>
        <taxon>Bacteria</taxon>
        <taxon>Pseudomonadati</taxon>
        <taxon>Pseudomonadota</taxon>
        <taxon>Alphaproteobacteria</taxon>
        <taxon>Rhodobacterales</taxon>
        <taxon>Roseobacteraceae</taxon>
        <taxon>Thalassococcus</taxon>
    </lineage>
</organism>
<proteinExistence type="predicted"/>
<name>A0ABS6NCT8_9RHOB</name>
<sequence length="251" mass="27712">MILQSALPYDPHEAPPLPGIRPLGSDPWLIVDDAYAAQMAERERLLRDRRDDVLRLDADAFGAARDLLDTVLTSLPGGFRRDGDVVRRPDGIAVRLDRADPMATLGRLVQEDLCLLEKRGDEHVLTGAVLCFPASWMLSEKFLRPLVAIHRPVAEYDAALSVRVQRLLDGVQPGRGLWRCNAHRYADAALFQPRSEAAPRPAPDKDGAPFLRSERQCILRLAESRAVVFSIHTYVVRAPERISAGSGSAPG</sequence>
<evidence type="ECO:0000313" key="2">
    <source>
        <dbReference type="Proteomes" id="UP001166293"/>
    </source>
</evidence>
<dbReference type="EMBL" id="JAHRWL010000002">
    <property type="protein sequence ID" value="MBV2361380.1"/>
    <property type="molecule type" value="Genomic_DNA"/>
</dbReference>
<comment type="caution">
    <text evidence="1">The sequence shown here is derived from an EMBL/GenBank/DDBJ whole genome shotgun (WGS) entry which is preliminary data.</text>
</comment>
<protein>
    <submittedName>
        <fullName evidence="1">DUF3445 domain-containing protein</fullName>
    </submittedName>
</protein>
<dbReference type="InterPro" id="IPR021848">
    <property type="entry name" value="HODM_asu-like"/>
</dbReference>
<evidence type="ECO:0000313" key="1">
    <source>
        <dbReference type="EMBL" id="MBV2361380.1"/>
    </source>
</evidence>
<keyword evidence="2" id="KW-1185">Reference proteome</keyword>
<accession>A0ABS6NCT8</accession>
<dbReference type="Proteomes" id="UP001166293">
    <property type="component" value="Unassembled WGS sequence"/>
</dbReference>
<dbReference type="Pfam" id="PF11927">
    <property type="entry name" value="HODM_asu-like"/>
    <property type="match status" value="1"/>
</dbReference>